<dbReference type="Pfam" id="PF12679">
    <property type="entry name" value="ABC2_membrane_2"/>
    <property type="match status" value="1"/>
</dbReference>
<dbReference type="InterPro" id="IPR021913">
    <property type="entry name" value="DUF3526"/>
</dbReference>
<keyword evidence="1" id="KW-0175">Coiled coil</keyword>
<feature type="transmembrane region" description="Helical" evidence="2">
    <location>
        <begin position="451"/>
        <end position="471"/>
    </location>
</feature>
<keyword evidence="2" id="KW-0472">Membrane</keyword>
<feature type="transmembrane region" description="Helical" evidence="2">
    <location>
        <begin position="177"/>
        <end position="200"/>
    </location>
</feature>
<evidence type="ECO:0000256" key="1">
    <source>
        <dbReference type="SAM" id="Coils"/>
    </source>
</evidence>
<dbReference type="Pfam" id="PF12040">
    <property type="entry name" value="DUF3526"/>
    <property type="match status" value="1"/>
</dbReference>
<organism evidence="3 4">
    <name type="scientific">Saccharophagus degradans</name>
    <dbReference type="NCBI Taxonomy" id="86304"/>
    <lineage>
        <taxon>Bacteria</taxon>
        <taxon>Pseudomonadati</taxon>
        <taxon>Pseudomonadota</taxon>
        <taxon>Gammaproteobacteria</taxon>
        <taxon>Cellvibrionales</taxon>
        <taxon>Cellvibrionaceae</taxon>
        <taxon>Saccharophagus</taxon>
    </lineage>
</organism>
<dbReference type="Proteomes" id="UP001169760">
    <property type="component" value="Unassembled WGS sequence"/>
</dbReference>
<feature type="transmembrane region" description="Helical" evidence="2">
    <location>
        <begin position="206"/>
        <end position="228"/>
    </location>
</feature>
<dbReference type="GO" id="GO:0005886">
    <property type="term" value="C:plasma membrane"/>
    <property type="evidence" value="ECO:0007669"/>
    <property type="project" value="UniProtKB-SubCell"/>
</dbReference>
<feature type="transmembrane region" description="Helical" evidence="2">
    <location>
        <begin position="20"/>
        <end position="41"/>
    </location>
</feature>
<evidence type="ECO:0000313" key="4">
    <source>
        <dbReference type="Proteomes" id="UP001169760"/>
    </source>
</evidence>
<dbReference type="GO" id="GO:0140359">
    <property type="term" value="F:ABC-type transporter activity"/>
    <property type="evidence" value="ECO:0007669"/>
    <property type="project" value="InterPro"/>
</dbReference>
<dbReference type="PANTHER" id="PTHR43471:SF1">
    <property type="entry name" value="ABC TRANSPORTER PERMEASE PROTEIN NOSY-RELATED"/>
    <property type="match status" value="1"/>
</dbReference>
<keyword evidence="2" id="KW-0812">Transmembrane</keyword>
<gene>
    <name evidence="3" type="ORF">Q4521_13960</name>
</gene>
<dbReference type="RefSeq" id="WP_303493207.1">
    <property type="nucleotide sequence ID" value="NZ_JAUOPB010000010.1"/>
</dbReference>
<accession>A0AAW7XAW4</accession>
<proteinExistence type="predicted"/>
<dbReference type="PANTHER" id="PTHR43471">
    <property type="entry name" value="ABC TRANSPORTER PERMEASE"/>
    <property type="match status" value="1"/>
</dbReference>
<feature type="coiled-coil region" evidence="1">
    <location>
        <begin position="324"/>
        <end position="351"/>
    </location>
</feature>
<feature type="transmembrane region" description="Helical" evidence="2">
    <location>
        <begin position="240"/>
        <end position="262"/>
    </location>
</feature>
<comment type="caution">
    <text evidence="3">The sequence shown here is derived from an EMBL/GenBank/DDBJ whole genome shotgun (WGS) entry which is preliminary data.</text>
</comment>
<evidence type="ECO:0000256" key="2">
    <source>
        <dbReference type="SAM" id="Phobius"/>
    </source>
</evidence>
<dbReference type="EMBL" id="JAUOPB010000010">
    <property type="protein sequence ID" value="MDO6423582.1"/>
    <property type="molecule type" value="Genomic_DNA"/>
</dbReference>
<keyword evidence="2" id="KW-1133">Transmembrane helix</keyword>
<dbReference type="AlphaFoldDB" id="A0AAW7XAW4"/>
<protein>
    <submittedName>
        <fullName evidence="3">DUF3526 domain-containing protein</fullName>
    </submittedName>
</protein>
<evidence type="ECO:0000313" key="3">
    <source>
        <dbReference type="EMBL" id="MDO6423582.1"/>
    </source>
</evidence>
<name>A0AAW7XAW4_9GAMM</name>
<sequence length="478" mass="53462">MKQLMLIAHDEWRYWCRSQVVLVATLIFLALILATNFISAARLSAESETRTQHQSEAEQAFLAQPDRHPHRMVHYGHYLFRTPVPLSLFDPGLDAITGQAIFLEGHRQNSLTFSEAGASADFGGLSWLSPALMYQLFAPLMIVLLGHSALVREREASVLSPILALGVSGRKLMAGKAVALTFFTTLLLVPLIIGALLAYFQGERLGALLALIAVYFFYCLVWVVLTLLVSTLVKRRSEVLIVMLSFWCVVSLVLPALAVNIVSSYKASAGKIESDLAMQRDIEKLGNGHNANDPAFLKLRSDLLEQHNVDHVEDLPVNFRGIVALEGERKLTELLNQYAEARMQAEQDQERSLAKYGFISPVLAVTFASRAIAATDLAHYHRFQREAEALRFDFVQGLNRAHAEKLSYQLDIHRYKDEASAQRARVDASNWQVLNRYEFIAADSSQRLARAASSLLNLFLWLLISMVALVWRSGSIKP</sequence>
<reference evidence="3" key="1">
    <citation type="submission" date="2023-07" db="EMBL/GenBank/DDBJ databases">
        <title>Genome content predicts the carbon catabolic preferences of heterotrophic bacteria.</title>
        <authorList>
            <person name="Gralka M."/>
        </authorList>
    </citation>
    <scope>NUCLEOTIDE SEQUENCE</scope>
    <source>
        <strain evidence="3">I3M17_2</strain>
    </source>
</reference>